<dbReference type="EMBL" id="GBRH01224788">
    <property type="protein sequence ID" value="JAD73107.1"/>
    <property type="molecule type" value="Transcribed_RNA"/>
</dbReference>
<organism evidence="1">
    <name type="scientific">Arundo donax</name>
    <name type="common">Giant reed</name>
    <name type="synonym">Donax arundinaceus</name>
    <dbReference type="NCBI Taxonomy" id="35708"/>
    <lineage>
        <taxon>Eukaryota</taxon>
        <taxon>Viridiplantae</taxon>
        <taxon>Streptophyta</taxon>
        <taxon>Embryophyta</taxon>
        <taxon>Tracheophyta</taxon>
        <taxon>Spermatophyta</taxon>
        <taxon>Magnoliopsida</taxon>
        <taxon>Liliopsida</taxon>
        <taxon>Poales</taxon>
        <taxon>Poaceae</taxon>
        <taxon>PACMAD clade</taxon>
        <taxon>Arundinoideae</taxon>
        <taxon>Arundineae</taxon>
        <taxon>Arundo</taxon>
    </lineage>
</organism>
<name>A0A0A9CNR1_ARUDO</name>
<proteinExistence type="predicted"/>
<evidence type="ECO:0000313" key="1">
    <source>
        <dbReference type="EMBL" id="JAD73107.1"/>
    </source>
</evidence>
<reference evidence="1" key="1">
    <citation type="submission" date="2014-09" db="EMBL/GenBank/DDBJ databases">
        <authorList>
            <person name="Magalhaes I.L.F."/>
            <person name="Oliveira U."/>
            <person name="Santos F.R."/>
            <person name="Vidigal T.H.D.A."/>
            <person name="Brescovit A.D."/>
            <person name="Santos A.J."/>
        </authorList>
    </citation>
    <scope>NUCLEOTIDE SEQUENCE</scope>
    <source>
        <tissue evidence="1">Shoot tissue taken approximately 20 cm above the soil surface</tissue>
    </source>
</reference>
<dbReference type="AlphaFoldDB" id="A0A0A9CNR1"/>
<reference evidence="1" key="2">
    <citation type="journal article" date="2015" name="Data Brief">
        <title>Shoot transcriptome of the giant reed, Arundo donax.</title>
        <authorList>
            <person name="Barrero R.A."/>
            <person name="Guerrero F.D."/>
            <person name="Moolhuijzen P."/>
            <person name="Goolsby J.A."/>
            <person name="Tidwell J."/>
            <person name="Bellgard S.E."/>
            <person name="Bellgard M.I."/>
        </authorList>
    </citation>
    <scope>NUCLEOTIDE SEQUENCE</scope>
    <source>
        <tissue evidence="1">Shoot tissue taken approximately 20 cm above the soil surface</tissue>
    </source>
</reference>
<sequence length="66" mass="7805">MSRGKHLLSIKYKGCKPTAKTALKLPKQYPKEFRLAPTPKTTYIWFLSFPKFPYFPRNMQAQFSHI</sequence>
<protein>
    <submittedName>
        <fullName evidence="1">Uncharacterized protein</fullName>
    </submittedName>
</protein>
<accession>A0A0A9CNR1</accession>